<dbReference type="Proteomes" id="UP001187734">
    <property type="component" value="Unassembled WGS sequence"/>
</dbReference>
<evidence type="ECO:0000259" key="1">
    <source>
        <dbReference type="Pfam" id="PF06985"/>
    </source>
</evidence>
<feature type="domain" description="Heterokaryon incompatibility" evidence="1">
    <location>
        <begin position="3"/>
        <end position="107"/>
    </location>
</feature>
<proteinExistence type="predicted"/>
<name>A0AAE8SQ65_9HYPO</name>
<dbReference type="Pfam" id="PF06985">
    <property type="entry name" value="HET"/>
    <property type="match status" value="1"/>
</dbReference>
<protein>
    <recommendedName>
        <fullName evidence="1">Heterokaryon incompatibility domain-containing protein</fullName>
    </recommendedName>
</protein>
<sequence>MVTTRLNLEYIWIDSLCILQDSHKEKTEDIAQMDRIYSHVYITISASSASSATEGFLHDRRMPQSMTPVSLRYLTRSGVKSNLLVCAEPTPRDVEDPINTRGWTFQERALSPRLIDFSTTQVRWRYQSLQATEAGCPAESVWANYFPTSFIVSASRPLRSEGKDDEREWSSLVAAYSGRNLT</sequence>
<accession>A0AAE8SQ65</accession>
<dbReference type="AlphaFoldDB" id="A0AAE8SQ65"/>
<dbReference type="InterPro" id="IPR010730">
    <property type="entry name" value="HET"/>
</dbReference>
<organism evidence="2 3">
    <name type="scientific">Fusarium torulosum</name>
    <dbReference type="NCBI Taxonomy" id="33205"/>
    <lineage>
        <taxon>Eukaryota</taxon>
        <taxon>Fungi</taxon>
        <taxon>Dikarya</taxon>
        <taxon>Ascomycota</taxon>
        <taxon>Pezizomycotina</taxon>
        <taxon>Sordariomycetes</taxon>
        <taxon>Hypocreomycetidae</taxon>
        <taxon>Hypocreales</taxon>
        <taxon>Nectriaceae</taxon>
        <taxon>Fusarium</taxon>
    </lineage>
</organism>
<dbReference type="EMBL" id="ONZP01000981">
    <property type="protein sequence ID" value="SPJ92438.1"/>
    <property type="molecule type" value="Genomic_DNA"/>
</dbReference>
<keyword evidence="3" id="KW-1185">Reference proteome</keyword>
<gene>
    <name evidence="2" type="ORF">FTOL_13724</name>
</gene>
<evidence type="ECO:0000313" key="3">
    <source>
        <dbReference type="Proteomes" id="UP001187734"/>
    </source>
</evidence>
<dbReference type="PANTHER" id="PTHR33112:SF16">
    <property type="entry name" value="HETEROKARYON INCOMPATIBILITY DOMAIN-CONTAINING PROTEIN"/>
    <property type="match status" value="1"/>
</dbReference>
<reference evidence="2" key="1">
    <citation type="submission" date="2018-03" db="EMBL/GenBank/DDBJ databases">
        <authorList>
            <person name="Guldener U."/>
        </authorList>
    </citation>
    <scope>NUCLEOTIDE SEQUENCE</scope>
</reference>
<evidence type="ECO:0000313" key="2">
    <source>
        <dbReference type="EMBL" id="SPJ92438.1"/>
    </source>
</evidence>
<dbReference type="PANTHER" id="PTHR33112">
    <property type="entry name" value="DOMAIN PROTEIN, PUTATIVE-RELATED"/>
    <property type="match status" value="1"/>
</dbReference>
<comment type="caution">
    <text evidence="2">The sequence shown here is derived from an EMBL/GenBank/DDBJ whole genome shotgun (WGS) entry which is preliminary data.</text>
</comment>